<dbReference type="InterPro" id="IPR025378">
    <property type="entry name" value="DUF4368"/>
</dbReference>
<comment type="caution">
    <text evidence="3">The sequence shown here is derived from an EMBL/GenBank/DDBJ whole genome shotgun (WGS) entry which is preliminary data.</text>
</comment>
<protein>
    <submittedName>
        <fullName evidence="3">DUF4368 domain-containing protein</fullName>
    </submittedName>
</protein>
<dbReference type="RefSeq" id="WP_118173574.1">
    <property type="nucleotide sequence ID" value="NZ_CABJFX010000031.1"/>
</dbReference>
<dbReference type="GO" id="GO:0000150">
    <property type="term" value="F:DNA strand exchange activity"/>
    <property type="evidence" value="ECO:0007669"/>
    <property type="project" value="InterPro"/>
</dbReference>
<dbReference type="PROSITE" id="PS51736">
    <property type="entry name" value="RECOMBINASES_3"/>
    <property type="match status" value="1"/>
</dbReference>
<dbReference type="SMART" id="SM00857">
    <property type="entry name" value="Resolvase"/>
    <property type="match status" value="1"/>
</dbReference>
<dbReference type="PROSITE" id="PS51737">
    <property type="entry name" value="RECOMBINASE_DNA_BIND"/>
    <property type="match status" value="1"/>
</dbReference>
<accession>A0A3R6AAS8</accession>
<dbReference type="EMBL" id="QSFX01000031">
    <property type="protein sequence ID" value="RHA85046.1"/>
    <property type="molecule type" value="Genomic_DNA"/>
</dbReference>
<organism evidence="3 4">
    <name type="scientific">Roseburia inulinivorans</name>
    <dbReference type="NCBI Taxonomy" id="360807"/>
    <lineage>
        <taxon>Bacteria</taxon>
        <taxon>Bacillati</taxon>
        <taxon>Bacillota</taxon>
        <taxon>Clostridia</taxon>
        <taxon>Lachnospirales</taxon>
        <taxon>Lachnospiraceae</taxon>
        <taxon>Roseburia</taxon>
    </lineage>
</organism>
<dbReference type="Pfam" id="PF13408">
    <property type="entry name" value="Zn_ribbon_recom"/>
    <property type="match status" value="1"/>
</dbReference>
<dbReference type="InterPro" id="IPR006119">
    <property type="entry name" value="Resolv_N"/>
</dbReference>
<dbReference type="Pfam" id="PF00239">
    <property type="entry name" value="Resolvase"/>
    <property type="match status" value="1"/>
</dbReference>
<dbReference type="Proteomes" id="UP000283492">
    <property type="component" value="Unassembled WGS sequence"/>
</dbReference>
<evidence type="ECO:0000313" key="4">
    <source>
        <dbReference type="Proteomes" id="UP000283492"/>
    </source>
</evidence>
<dbReference type="PANTHER" id="PTHR30461">
    <property type="entry name" value="DNA-INVERTASE FROM LAMBDOID PROPHAGE"/>
    <property type="match status" value="1"/>
</dbReference>
<dbReference type="Gene3D" id="3.40.50.1390">
    <property type="entry name" value="Resolvase, N-terminal catalytic domain"/>
    <property type="match status" value="1"/>
</dbReference>
<evidence type="ECO:0000313" key="3">
    <source>
        <dbReference type="EMBL" id="RHA85046.1"/>
    </source>
</evidence>
<dbReference type="PANTHER" id="PTHR30461:SF23">
    <property type="entry name" value="DNA RECOMBINASE-RELATED"/>
    <property type="match status" value="1"/>
</dbReference>
<dbReference type="GO" id="GO:0003677">
    <property type="term" value="F:DNA binding"/>
    <property type="evidence" value="ECO:0007669"/>
    <property type="project" value="InterPro"/>
</dbReference>
<gene>
    <name evidence="3" type="ORF">DW914_14650</name>
</gene>
<dbReference type="InterPro" id="IPR036162">
    <property type="entry name" value="Resolvase-like_N_sf"/>
</dbReference>
<dbReference type="InterPro" id="IPR025827">
    <property type="entry name" value="Zn_ribbon_recom_dom"/>
</dbReference>
<dbReference type="InterPro" id="IPR011109">
    <property type="entry name" value="DNA_bind_recombinase_dom"/>
</dbReference>
<dbReference type="Gene3D" id="3.90.1750.20">
    <property type="entry name" value="Putative Large Serine Recombinase, Chain B, Domain 2"/>
    <property type="match status" value="1"/>
</dbReference>
<proteinExistence type="predicted"/>
<dbReference type="Pfam" id="PF14287">
    <property type="entry name" value="DUF4368"/>
    <property type="match status" value="1"/>
</dbReference>
<reference evidence="3 4" key="1">
    <citation type="submission" date="2018-08" db="EMBL/GenBank/DDBJ databases">
        <title>A genome reference for cultivated species of the human gut microbiota.</title>
        <authorList>
            <person name="Zou Y."/>
            <person name="Xue W."/>
            <person name="Luo G."/>
        </authorList>
    </citation>
    <scope>NUCLEOTIDE SEQUENCE [LARGE SCALE GENOMIC DNA]</scope>
    <source>
        <strain evidence="3 4">AM42-1AC</strain>
    </source>
</reference>
<dbReference type="AlphaFoldDB" id="A0A3R6AAS8"/>
<sequence>MKKYTIAKYIRLSMEDLDLCDSEEKAESVSISNQRNFINVFMEQKEEFKGAEVREFVDDGYSGTNFDRPAMKEMLRLCKQGEINCIIVKDLSRFGRNYLEVGDYLEQIFPFLGIRFISINDGFDSKNFFGQTGGMDVAFKNFIYEMYSRDLSEKVKSGVTTCMKRGEYYAGCMVYGYQKSSDGKRMEIDEGAAVTIRRIFRELADGKSAKTLAIELNAEGVPTRLTYKQAKGEQLNRHYKADIWNRNKIHSIIHNRVYQGDMVYRKAVRTRVGSKRKVTQPEEKWFVIPEHHEAIVSRELFKKANDSIRKRKTAEYDRSSVHRGIVFCGCCGNRLELRKTKTPYYLCKRRNLLDDAACNELRVEKEQIERTIWTIWQEHCRLFATIPVASLYEQQIEKLRKQEKILKQSLERFPAEKINLYEQFCSSRVKQDMFLKEKDQLSKQEEVVRKEIEKVSGQIDMLEKRQKNYQCAADLVERYRTSEALTEEFMSEMVEKIVVYEDKRIEIVWKYREEFEEIL</sequence>
<evidence type="ECO:0000259" key="1">
    <source>
        <dbReference type="PROSITE" id="PS51736"/>
    </source>
</evidence>
<evidence type="ECO:0000259" key="2">
    <source>
        <dbReference type="PROSITE" id="PS51737"/>
    </source>
</evidence>
<name>A0A3R6AAS8_9FIRM</name>
<dbReference type="InterPro" id="IPR038109">
    <property type="entry name" value="DNA_bind_recomb_sf"/>
</dbReference>
<feature type="domain" description="Resolvase/invertase-type recombinase catalytic" evidence="1">
    <location>
        <begin position="5"/>
        <end position="166"/>
    </location>
</feature>
<dbReference type="Pfam" id="PF07508">
    <property type="entry name" value="Recombinase"/>
    <property type="match status" value="1"/>
</dbReference>
<feature type="domain" description="Recombinase" evidence="2">
    <location>
        <begin position="174"/>
        <end position="314"/>
    </location>
</feature>
<dbReference type="SUPFAM" id="SSF53041">
    <property type="entry name" value="Resolvase-like"/>
    <property type="match status" value="1"/>
</dbReference>
<dbReference type="InterPro" id="IPR050639">
    <property type="entry name" value="SSR_resolvase"/>
</dbReference>